<dbReference type="RefSeq" id="WP_075527649.1">
    <property type="nucleotide sequence ID" value="NZ_CP017560.1"/>
</dbReference>
<accession>A0A1D8JFR8</accession>
<dbReference type="EMBL" id="CP017560">
    <property type="protein sequence ID" value="AOV07518.1"/>
    <property type="molecule type" value="Genomic_DNA"/>
</dbReference>
<feature type="coiled-coil region" evidence="1">
    <location>
        <begin position="74"/>
        <end position="133"/>
    </location>
</feature>
<organism evidence="2 3">
    <name type="scientific">Sporosarcina ureilytica</name>
    <dbReference type="NCBI Taxonomy" id="298596"/>
    <lineage>
        <taxon>Bacteria</taxon>
        <taxon>Bacillati</taxon>
        <taxon>Bacillota</taxon>
        <taxon>Bacilli</taxon>
        <taxon>Bacillales</taxon>
        <taxon>Caryophanaceae</taxon>
        <taxon>Sporosarcina</taxon>
    </lineage>
</organism>
<reference evidence="2 3" key="1">
    <citation type="submission" date="2016-09" db="EMBL/GenBank/DDBJ databases">
        <title>Complete genome sequence of the Lysinibacillus sphaericus LMG 22257, a specie of Bacillus with ureolytic activity that can effectively biodeposit calcium carbonate.</title>
        <authorList>
            <person name="Yan W."/>
        </authorList>
    </citation>
    <scope>NUCLEOTIDE SEQUENCE [LARGE SCALE GENOMIC DNA]</scope>
    <source>
        <strain evidence="2 3">LMG 22257</strain>
    </source>
</reference>
<evidence type="ECO:0000313" key="3">
    <source>
        <dbReference type="Proteomes" id="UP000185746"/>
    </source>
</evidence>
<name>A0A1D8JFR8_9BACL</name>
<dbReference type="KEGG" id="surl:BI350_08215"/>
<gene>
    <name evidence="2" type="ORF">BI350_08215</name>
</gene>
<dbReference type="Proteomes" id="UP000185746">
    <property type="component" value="Chromosome"/>
</dbReference>
<keyword evidence="3" id="KW-1185">Reference proteome</keyword>
<evidence type="ECO:0000313" key="2">
    <source>
        <dbReference type="EMBL" id="AOV07518.1"/>
    </source>
</evidence>
<sequence>MSHTLPIDPFKIWQDIYNKTENAWSDAIQDTLGKESFSEGLGQTLNSYLQYQEFVTKTAEAYLTQFNMPSRDEVANVASLVINTENKIDHLEDQLEQLAEENTKEINSLKRTISNLDKKLDRVLAEIEKNEKAGATAKKK</sequence>
<dbReference type="AlphaFoldDB" id="A0A1D8JFR8"/>
<evidence type="ECO:0000256" key="1">
    <source>
        <dbReference type="SAM" id="Coils"/>
    </source>
</evidence>
<keyword evidence="1" id="KW-0175">Coiled coil</keyword>
<protein>
    <submittedName>
        <fullName evidence="2">Polyhydroxyalkanoate biosynthesis repressor PhaR</fullName>
    </submittedName>
</protein>
<proteinExistence type="predicted"/>